<protein>
    <recommendedName>
        <fullName evidence="3">Oxygen-regulated invasion protein OrgB</fullName>
    </recommendedName>
</protein>
<proteinExistence type="predicted"/>
<reference evidence="1 2" key="1">
    <citation type="submission" date="2016-08" db="EMBL/GenBank/DDBJ databases">
        <title>Evolution of the type three secretion system and type three effector repertoires in Xanthomonas.</title>
        <authorList>
            <person name="Merda D."/>
            <person name="Briand M."/>
            <person name="Bosis E."/>
            <person name="Rousseau C."/>
            <person name="Portier P."/>
            <person name="Jacques M.-A."/>
            <person name="Fischer-Le Saux M."/>
        </authorList>
    </citation>
    <scope>NUCLEOTIDE SEQUENCE [LARGE SCALE GENOMIC DNA]</scope>
    <source>
        <strain evidence="1 2">CFBP 4691</strain>
    </source>
</reference>
<evidence type="ECO:0008006" key="3">
    <source>
        <dbReference type="Google" id="ProtNLM"/>
    </source>
</evidence>
<dbReference type="EMBL" id="MIGX01000057">
    <property type="protein sequence ID" value="PPT90463.1"/>
    <property type="molecule type" value="Genomic_DNA"/>
</dbReference>
<evidence type="ECO:0000313" key="1">
    <source>
        <dbReference type="EMBL" id="PPT90463.1"/>
    </source>
</evidence>
<keyword evidence="2" id="KW-1185">Reference proteome</keyword>
<sequence>MPEEALLVRSAYLRNHLRASALVAEARRRAGALAVHAQDEAARLYREAKSEGYAAGMLQAAGALAAYLADHAALAAQLQQQLQREVAALLQRCVNDPEVVAAAFEECLREQDLSAATGLDLLLPEGMRANHRSLVARLQRHFGGQVNIEYRQDPRFLLRLGDQVAEFAPDDFVMRAGARAMSGLPSIHAASSAAADKCRATLAALLQPPQPRSTAIPSPEQQP</sequence>
<name>A0A2S6ZDW3_9XANT</name>
<dbReference type="AlphaFoldDB" id="A0A2S6ZDW3"/>
<gene>
    <name evidence="1" type="ORF">XthCFBP4691_12355</name>
</gene>
<organism evidence="1 2">
    <name type="scientific">Xanthomonas theicola</name>
    <dbReference type="NCBI Taxonomy" id="56464"/>
    <lineage>
        <taxon>Bacteria</taxon>
        <taxon>Pseudomonadati</taxon>
        <taxon>Pseudomonadota</taxon>
        <taxon>Gammaproteobacteria</taxon>
        <taxon>Lysobacterales</taxon>
        <taxon>Lysobacteraceae</taxon>
        <taxon>Xanthomonas</taxon>
    </lineage>
</organism>
<dbReference type="Proteomes" id="UP000239898">
    <property type="component" value="Unassembled WGS sequence"/>
</dbReference>
<evidence type="ECO:0000313" key="2">
    <source>
        <dbReference type="Proteomes" id="UP000239898"/>
    </source>
</evidence>
<accession>A0A2S6ZDW3</accession>
<comment type="caution">
    <text evidence="1">The sequence shown here is derived from an EMBL/GenBank/DDBJ whole genome shotgun (WGS) entry which is preliminary data.</text>
</comment>